<evidence type="ECO:0000256" key="8">
    <source>
        <dbReference type="SAM" id="MobiDB-lite"/>
    </source>
</evidence>
<evidence type="ECO:0000256" key="4">
    <source>
        <dbReference type="ARBA" id="ARBA00022840"/>
    </source>
</evidence>
<sequence>MPDSEDSNSGPQPPERRASIADTHESVSRENSLSFDKPLPTTPQTQRKKKAKDILGRKSSFKSVKKISTPTNVKHVVHVVNDPITGKLYGLPKEWQQRLDLANISEEEQSKNPDAVVTALQVVFEEKTEKFITGVEEGDYDDLPDGPPRPVDDVYGSMELPPPLPTKLSRKEPTDSFEDYASPRGGLCDIRESREVSTFQRDDEADAPAIPARPERTMSVYTRPVENQTDGSPKVGPAPAPKPGGNATKKIDKQEVMNKLRTVVDFGDPKKKYDLRQQIGQGASGQVHLATDRSTGETVAIKMMIIDAQPRPELILTEINVMKRTRHPNIVNYIGSYLVDNATSLWFFYGCHQDNISSSLVQPST</sequence>
<keyword evidence="3 7" id="KW-0547">Nucleotide-binding</keyword>
<comment type="catalytic activity">
    <reaction evidence="5">
        <text>L-threonyl-[protein] + ATP = O-phospho-L-threonyl-[protein] + ADP + H(+)</text>
        <dbReference type="Rhea" id="RHEA:46608"/>
        <dbReference type="Rhea" id="RHEA-COMP:11060"/>
        <dbReference type="Rhea" id="RHEA-COMP:11605"/>
        <dbReference type="ChEBI" id="CHEBI:15378"/>
        <dbReference type="ChEBI" id="CHEBI:30013"/>
        <dbReference type="ChEBI" id="CHEBI:30616"/>
        <dbReference type="ChEBI" id="CHEBI:61977"/>
        <dbReference type="ChEBI" id="CHEBI:456216"/>
        <dbReference type="EC" id="2.7.11.1"/>
    </reaction>
</comment>
<comment type="similarity">
    <text evidence="1">Belongs to the protein kinase superfamily. STE Ser/Thr protein kinase family. STE20 subfamily.</text>
</comment>
<reference evidence="12" key="1">
    <citation type="submission" date="2025-08" db="UniProtKB">
        <authorList>
            <consortium name="RefSeq"/>
        </authorList>
    </citation>
    <scope>IDENTIFICATION</scope>
    <source>
        <tissue evidence="12">Whole organism</tissue>
    </source>
</reference>
<dbReference type="EC" id="2.7.11.1" evidence="2"/>
<evidence type="ECO:0000256" key="3">
    <source>
        <dbReference type="ARBA" id="ARBA00022741"/>
    </source>
</evidence>
<gene>
    <name evidence="12" type="primary">LOC108671633</name>
</gene>
<accession>A0A8B7NLZ0</accession>
<evidence type="ECO:0000256" key="2">
    <source>
        <dbReference type="ARBA" id="ARBA00012513"/>
    </source>
</evidence>
<dbReference type="Proteomes" id="UP000694843">
    <property type="component" value="Unplaced"/>
</dbReference>
<dbReference type="PROSITE" id="PS50011">
    <property type="entry name" value="PROTEIN_KINASE_DOM"/>
    <property type="match status" value="1"/>
</dbReference>
<feature type="domain" description="Protein kinase" evidence="9">
    <location>
        <begin position="273"/>
        <end position="365"/>
    </location>
</feature>
<dbReference type="InterPro" id="IPR000719">
    <property type="entry name" value="Prot_kinase_dom"/>
</dbReference>
<dbReference type="GO" id="GO:0005524">
    <property type="term" value="F:ATP binding"/>
    <property type="evidence" value="ECO:0007669"/>
    <property type="project" value="UniProtKB-UniRule"/>
</dbReference>
<feature type="region of interest" description="Disordered" evidence="8">
    <location>
        <begin position="159"/>
        <end position="186"/>
    </location>
</feature>
<evidence type="ECO:0000259" key="10">
    <source>
        <dbReference type="PROSITE" id="PS50108"/>
    </source>
</evidence>
<evidence type="ECO:0000256" key="7">
    <source>
        <dbReference type="PROSITE-ProRule" id="PRU10141"/>
    </source>
</evidence>
<keyword evidence="12" id="KW-0808">Transferase</keyword>
<dbReference type="PROSITE" id="PS00107">
    <property type="entry name" value="PROTEIN_KINASE_ATP"/>
    <property type="match status" value="1"/>
</dbReference>
<dbReference type="OMA" id="CHQDNIS"/>
<dbReference type="InterPro" id="IPR036936">
    <property type="entry name" value="CRIB_dom_sf"/>
</dbReference>
<dbReference type="GeneID" id="108671633"/>
<dbReference type="SMART" id="SM00285">
    <property type="entry name" value="PBD"/>
    <property type="match status" value="1"/>
</dbReference>
<feature type="region of interest" description="Disordered" evidence="8">
    <location>
        <begin position="226"/>
        <end position="248"/>
    </location>
</feature>
<dbReference type="Pfam" id="PF00069">
    <property type="entry name" value="Pkinase"/>
    <property type="match status" value="1"/>
</dbReference>
<feature type="domain" description="CRIB" evidence="10">
    <location>
        <begin position="67"/>
        <end position="80"/>
    </location>
</feature>
<evidence type="ECO:0000259" key="9">
    <source>
        <dbReference type="PROSITE" id="PS50011"/>
    </source>
</evidence>
<feature type="compositionally biased region" description="Basic and acidic residues" evidence="8">
    <location>
        <begin position="14"/>
        <end position="28"/>
    </location>
</feature>
<dbReference type="Gene3D" id="3.30.200.20">
    <property type="entry name" value="Phosphorylase Kinase, domain 1"/>
    <property type="match status" value="1"/>
</dbReference>
<evidence type="ECO:0000313" key="12">
    <source>
        <dbReference type="RefSeq" id="XP_018014690.1"/>
    </source>
</evidence>
<dbReference type="PROSITE" id="PS50108">
    <property type="entry name" value="CRIB"/>
    <property type="match status" value="1"/>
</dbReference>
<dbReference type="KEGG" id="hazt:108671633"/>
<dbReference type="InterPro" id="IPR011009">
    <property type="entry name" value="Kinase-like_dom_sf"/>
</dbReference>
<dbReference type="GO" id="GO:0004674">
    <property type="term" value="F:protein serine/threonine kinase activity"/>
    <property type="evidence" value="ECO:0007669"/>
    <property type="project" value="UniProtKB-EC"/>
</dbReference>
<keyword evidence="12" id="KW-0418">Kinase</keyword>
<feature type="region of interest" description="Disordered" evidence="8">
    <location>
        <begin position="1"/>
        <end position="66"/>
    </location>
</feature>
<comment type="catalytic activity">
    <reaction evidence="6">
        <text>L-seryl-[protein] + ATP = O-phospho-L-seryl-[protein] + ADP + H(+)</text>
        <dbReference type="Rhea" id="RHEA:17989"/>
        <dbReference type="Rhea" id="RHEA-COMP:9863"/>
        <dbReference type="Rhea" id="RHEA-COMP:11604"/>
        <dbReference type="ChEBI" id="CHEBI:15378"/>
        <dbReference type="ChEBI" id="CHEBI:29999"/>
        <dbReference type="ChEBI" id="CHEBI:30616"/>
        <dbReference type="ChEBI" id="CHEBI:83421"/>
        <dbReference type="ChEBI" id="CHEBI:456216"/>
        <dbReference type="EC" id="2.7.11.1"/>
    </reaction>
</comment>
<proteinExistence type="inferred from homology"/>
<name>A0A8B7NLZ0_HYAAZ</name>
<evidence type="ECO:0000256" key="5">
    <source>
        <dbReference type="ARBA" id="ARBA00047899"/>
    </source>
</evidence>
<dbReference type="AlphaFoldDB" id="A0A8B7NLZ0"/>
<keyword evidence="4 7" id="KW-0067">ATP-binding</keyword>
<dbReference type="OrthoDB" id="1022360at2759"/>
<dbReference type="Pfam" id="PF00786">
    <property type="entry name" value="PBD"/>
    <property type="match status" value="1"/>
</dbReference>
<dbReference type="InterPro" id="IPR051931">
    <property type="entry name" value="PAK3-like"/>
</dbReference>
<evidence type="ECO:0000256" key="6">
    <source>
        <dbReference type="ARBA" id="ARBA00048679"/>
    </source>
</evidence>
<dbReference type="Gene3D" id="3.90.810.10">
    <property type="entry name" value="CRIB domain"/>
    <property type="match status" value="1"/>
</dbReference>
<organism evidence="11 12">
    <name type="scientific">Hyalella azteca</name>
    <name type="common">Amphipod</name>
    <dbReference type="NCBI Taxonomy" id="294128"/>
    <lineage>
        <taxon>Eukaryota</taxon>
        <taxon>Metazoa</taxon>
        <taxon>Ecdysozoa</taxon>
        <taxon>Arthropoda</taxon>
        <taxon>Crustacea</taxon>
        <taxon>Multicrustacea</taxon>
        <taxon>Malacostraca</taxon>
        <taxon>Eumalacostraca</taxon>
        <taxon>Peracarida</taxon>
        <taxon>Amphipoda</taxon>
        <taxon>Senticaudata</taxon>
        <taxon>Talitrida</taxon>
        <taxon>Talitroidea</taxon>
        <taxon>Hyalellidae</taxon>
        <taxon>Hyalella</taxon>
    </lineage>
</organism>
<feature type="binding site" evidence="7">
    <location>
        <position position="302"/>
    </location>
    <ligand>
        <name>ATP</name>
        <dbReference type="ChEBI" id="CHEBI:30616"/>
    </ligand>
</feature>
<keyword evidence="11" id="KW-1185">Reference proteome</keyword>
<dbReference type="SUPFAM" id="SSF56112">
    <property type="entry name" value="Protein kinase-like (PK-like)"/>
    <property type="match status" value="1"/>
</dbReference>
<dbReference type="PANTHER" id="PTHR45832:SF22">
    <property type="entry name" value="SERINE_THREONINE-PROTEIN KINASE SAMKA-RELATED"/>
    <property type="match status" value="1"/>
</dbReference>
<dbReference type="InterPro" id="IPR000095">
    <property type="entry name" value="CRIB_dom"/>
</dbReference>
<evidence type="ECO:0000256" key="1">
    <source>
        <dbReference type="ARBA" id="ARBA00008874"/>
    </source>
</evidence>
<dbReference type="RefSeq" id="XP_018014690.1">
    <property type="nucleotide sequence ID" value="XM_018159201.2"/>
</dbReference>
<dbReference type="PANTHER" id="PTHR45832">
    <property type="entry name" value="SERINE/THREONINE-PROTEIN KINASE SAMKA-RELATED-RELATED"/>
    <property type="match status" value="1"/>
</dbReference>
<protein>
    <recommendedName>
        <fullName evidence="2">non-specific serine/threonine protein kinase</fullName>
        <ecNumber evidence="2">2.7.11.1</ecNumber>
    </recommendedName>
</protein>
<evidence type="ECO:0000313" key="11">
    <source>
        <dbReference type="Proteomes" id="UP000694843"/>
    </source>
</evidence>
<dbReference type="InterPro" id="IPR017441">
    <property type="entry name" value="Protein_kinase_ATP_BS"/>
</dbReference>